<feature type="chain" id="PRO_5002675900" evidence="1">
    <location>
        <begin position="49"/>
        <end position="275"/>
    </location>
</feature>
<accession>A4XTX2</accession>
<keyword evidence="1" id="KW-0732">Signal</keyword>
<evidence type="ECO:0000256" key="1">
    <source>
        <dbReference type="SAM" id="SignalP"/>
    </source>
</evidence>
<dbReference type="PANTHER" id="PTHR38834:SF3">
    <property type="entry name" value="SOLUTE-BINDING PROTEIN FAMILY 3_N-TERMINAL DOMAIN-CONTAINING PROTEIN"/>
    <property type="match status" value="1"/>
</dbReference>
<dbReference type="PANTHER" id="PTHR38834">
    <property type="entry name" value="PERIPLASMIC SUBSTRATE BINDING PROTEIN FAMILY 3"/>
    <property type="match status" value="1"/>
</dbReference>
<protein>
    <submittedName>
        <fullName evidence="2">Amino acid ABC transporter substrate-binding protein, PAAT family</fullName>
    </submittedName>
</protein>
<name>A4XTX2_ECTM1</name>
<dbReference type="SUPFAM" id="SSF53850">
    <property type="entry name" value="Periplasmic binding protein-like II"/>
    <property type="match status" value="1"/>
</dbReference>
<dbReference type="HOGENOM" id="CLU_064076_1_2_6"/>
<gene>
    <name evidence="2" type="ordered locus">Pmen_2027</name>
</gene>
<dbReference type="EMBL" id="CP000680">
    <property type="protein sequence ID" value="ABP84788.1"/>
    <property type="molecule type" value="Genomic_DNA"/>
</dbReference>
<evidence type="ECO:0000313" key="2">
    <source>
        <dbReference type="EMBL" id="ABP84788.1"/>
    </source>
</evidence>
<dbReference type="AlphaFoldDB" id="A4XTX2"/>
<dbReference type="KEGG" id="pmy:Pmen_2027"/>
<reference evidence="2" key="1">
    <citation type="submission" date="2007-04" db="EMBL/GenBank/DDBJ databases">
        <title>Complete sequence of Pseudomonas mendocina ymp.</title>
        <authorList>
            <consortium name="US DOE Joint Genome Institute"/>
            <person name="Copeland A."/>
            <person name="Lucas S."/>
            <person name="Lapidus A."/>
            <person name="Barry K."/>
            <person name="Glavina del Rio T."/>
            <person name="Dalin E."/>
            <person name="Tice H."/>
            <person name="Pitluck S."/>
            <person name="Kiss H."/>
            <person name="Brettin T."/>
            <person name="Detter J.C."/>
            <person name="Bruce D."/>
            <person name="Han C."/>
            <person name="Schmutz J."/>
            <person name="Larimer F."/>
            <person name="Land M."/>
            <person name="Hauser L."/>
            <person name="Kyrpides N."/>
            <person name="Mikhailova N."/>
            <person name="Hersman L."/>
            <person name="Dubois J."/>
            <person name="Maurice P."/>
            <person name="Richardson P."/>
        </authorList>
    </citation>
    <scope>NUCLEOTIDE SEQUENCE [LARGE SCALE GENOMIC DNA]</scope>
    <source>
        <strain evidence="2">Ymp</strain>
    </source>
</reference>
<dbReference type="eggNOG" id="COG0834">
    <property type="taxonomic scope" value="Bacteria"/>
</dbReference>
<feature type="signal peptide" evidence="1">
    <location>
        <begin position="1"/>
        <end position="48"/>
    </location>
</feature>
<dbReference type="Gene3D" id="3.40.190.10">
    <property type="entry name" value="Periplasmic binding protein-like II"/>
    <property type="match status" value="2"/>
</dbReference>
<sequence length="275" mass="30533">MSEACATSSRTAAVAAYTQARSCRWKLAVPLRQFCCCALLCLAFASQAEDVIELYMPNAPPLTFASLKGGHGMVGDVTLAALARAGLLSELRYEPWARAQRKVANGRDQLIIPLSRTPEREPLYTWIAPIMPLERAFFSLDEPVQSFAEARQRYRRIGVGLGTAQVEILRSQGFSEQQIITHTLGENPAHLLERGRIDAWFTGVPEALYIWPQHSTRRLQMSPVLASTNLYLACSKECDAQLVQKLRAAVQSVHDEGISKRLIELYLPQPLDAAP</sequence>
<dbReference type="STRING" id="399739.Pmen_2027"/>
<organism evidence="2">
    <name type="scientific">Ectopseudomonas mendocina (strain ymp)</name>
    <name type="common">Pseudomonas mendocina</name>
    <dbReference type="NCBI Taxonomy" id="399739"/>
    <lineage>
        <taxon>Bacteria</taxon>
        <taxon>Pseudomonadati</taxon>
        <taxon>Pseudomonadota</taxon>
        <taxon>Gammaproteobacteria</taxon>
        <taxon>Pseudomonadales</taxon>
        <taxon>Pseudomonadaceae</taxon>
        <taxon>Ectopseudomonas</taxon>
    </lineage>
</organism>
<proteinExistence type="predicted"/>